<dbReference type="InterPro" id="IPR001828">
    <property type="entry name" value="ANF_lig-bd_rcpt"/>
</dbReference>
<evidence type="ECO:0000313" key="19">
    <source>
        <dbReference type="Proteomes" id="UP000283509"/>
    </source>
</evidence>
<feature type="domain" description="G-protein coupled receptors family 3 profile" evidence="17">
    <location>
        <begin position="331"/>
        <end position="592"/>
    </location>
</feature>
<evidence type="ECO:0000256" key="4">
    <source>
        <dbReference type="ARBA" id="ARBA00022553"/>
    </source>
</evidence>
<dbReference type="InterPro" id="IPR028082">
    <property type="entry name" value="Peripla_BP_I"/>
</dbReference>
<evidence type="ECO:0000256" key="6">
    <source>
        <dbReference type="ARBA" id="ARBA00022729"/>
    </source>
</evidence>
<comment type="subcellular location">
    <subcellularLocation>
        <location evidence="1">Cell membrane</location>
        <topology evidence="1">Multi-pass membrane protein</topology>
    </subcellularLocation>
</comment>
<evidence type="ECO:0000256" key="14">
    <source>
        <dbReference type="ARBA" id="ARBA00054813"/>
    </source>
</evidence>
<feature type="region of interest" description="Disordered" evidence="15">
    <location>
        <begin position="767"/>
        <end position="890"/>
    </location>
</feature>
<keyword evidence="9 16" id="KW-0472">Membrane</keyword>
<feature type="transmembrane region" description="Helical" evidence="16">
    <location>
        <begin position="438"/>
        <end position="465"/>
    </location>
</feature>
<dbReference type="Pfam" id="PF00003">
    <property type="entry name" value="7tm_3"/>
    <property type="match status" value="1"/>
</dbReference>
<dbReference type="InterPro" id="IPR017978">
    <property type="entry name" value="GPCR_3_C"/>
</dbReference>
<proteinExistence type="inferred from homology"/>
<dbReference type="InterPro" id="IPR038550">
    <property type="entry name" value="GPCR_3_9-Cys_sf"/>
</dbReference>
<dbReference type="InterPro" id="IPR000202">
    <property type="entry name" value="GPCR_3_mGluR5"/>
</dbReference>
<dbReference type="GO" id="GO:0004930">
    <property type="term" value="F:G protein-coupled receptor activity"/>
    <property type="evidence" value="ECO:0007669"/>
    <property type="project" value="UniProtKB-KW"/>
</dbReference>
<evidence type="ECO:0000256" key="1">
    <source>
        <dbReference type="ARBA" id="ARBA00004651"/>
    </source>
</evidence>
<keyword evidence="13" id="KW-0807">Transducer</keyword>
<evidence type="ECO:0000256" key="5">
    <source>
        <dbReference type="ARBA" id="ARBA00022692"/>
    </source>
</evidence>
<feature type="compositionally biased region" description="Basic and acidic residues" evidence="15">
    <location>
        <begin position="880"/>
        <end position="890"/>
    </location>
</feature>
<feature type="compositionally biased region" description="Low complexity" evidence="15">
    <location>
        <begin position="1286"/>
        <end position="1301"/>
    </location>
</feature>
<keyword evidence="12" id="KW-0325">Glycoprotein</keyword>
<accession>A0A3R7M5T4</accession>
<dbReference type="Gene3D" id="2.10.50.30">
    <property type="entry name" value="GPCR, family 3, nine cysteines domain"/>
    <property type="match status" value="1"/>
</dbReference>
<dbReference type="InterPro" id="IPR000337">
    <property type="entry name" value="GPCR_3"/>
</dbReference>
<feature type="compositionally biased region" description="Polar residues" evidence="15">
    <location>
        <begin position="1400"/>
        <end position="1409"/>
    </location>
</feature>
<comment type="function">
    <text evidence="14">G-protein coupled receptor for glutamate. Ligand binding causes a conformation change that triggers signaling via guanine nucleotide-binding proteins (G proteins) and modulates the activity of down-stream effectors.</text>
</comment>
<evidence type="ECO:0000256" key="15">
    <source>
        <dbReference type="SAM" id="MobiDB-lite"/>
    </source>
</evidence>
<evidence type="ECO:0000256" key="2">
    <source>
        <dbReference type="ARBA" id="ARBA00007242"/>
    </source>
</evidence>
<sequence length="1409" mass="155804">MMRDNTQLPRVCVTVVDVEVVLHAQPSARRARFSLHLNAPRRSPLSPPSPLSDGWADRSDVVAGLEETAVGGLSIKIQSSYVEQFDDYYFKLHPDTNTRNPWFREFWQSRFNCSLPGVQESDDRHPEPCSGSQSLKNGYKQDTKMAFVMKAIYTMAWGLHNMQRDLCHGMSGLCNAMVPINGSLYRDYLMNVTFSSMNETVSFDSHGDPPGRYNIMNYQRLENGSFDYVRVGIWDNGSLVVHEDKVVFKFPNNDPPTSVCSAPCKEHQYKSLGGQSDGTQQCCWSCIDCDQDEYLKNETACEKCEPGYWPTDDKTGCEAIPVKHVMWSDAESIVALCLASLGGLATCFTMVVFIRYNHTPVVKASTRELSYIIFVGMMVSYLATIPLLARPSPLSCAVSRILPGLSFSMIYAALITKTNRIARILAGNKKILTRKPRFMSATAQVVITCILISIEVGIITTMLILDKPDVKHTYPGIREVKLVCNTLPRGIMAPMGWDFFLIAMCTVYAVKTRNLPENFNEAKFIGFSMYTTCVIWMAWVPIYFGSDHKIICMSVCTSLSALVTLVLLFFPKIYIILFRPEKNDRSAFKTTTTVRCHIGSGNKASLSRTTERTPSAAVESMYVGSAMLGIGQPQLSLMQRIRSTLGMPFLPPVGILPGEAHPRSLLRREISVWSDVSGSGGQAGGNAVNQNRDIMLRKAYGSQLDLAGVEGWREERSCQTTDDLLDPLIPRLRRRVARAVRENELEVAEGREFFSLTHSWMTSQAEAARSVRNRHDSQGTDEERPITTTIIREDLQTRAVAKEDPGEGPRQEKEKSASEPEEKPGAEGKPGSPRGTEDPPSDKGGGAHGEGKGEKRSEGASQDESGGASQKSPGHGSAQEVREVSPLAKDKPSVLLNKVVEEEEEEDCCDPGLQQKCSAVGKDYTVLRECSTEPQIGDCIGYGSLMPCSPSWKRQRSVSCDNSIIYKKNRVRPFDQATQTDRCPDTQGWIPNGDPSNSLVLVKANSVNDNAHRKRKVGISAKVSDVRGILKTVSFSPAEKENRVSFNSVVCGRNLSRGDELISQESSDEDTEGDSQERVRYVRYRNPVCAEVASGDVSSRIREETLSADSDISDNCELKSIIIKLGCEEDEPDAADKAKSGKNGNIINWRPKLGKNHKLLSQSSDMYEYDTPSATEDEESVIEYPRSGFSNSLDVKETEKEDPDCCKRYSRDNELVILDLLHNTFVPKYQGSQISPDLDSPQCSSAATPPSVCGGTPGHLSPVSQSHFTITPPEYYRNSPTKHASPPESSCSSSQGYGSPQHPCRQDAWSWEASEAQPEAEELTPTASPRPGSSPPVAYRGSHDNPMCCPDEDDPMTKPPGHGSRGAIDPRLARHDTDDDTDESTTPLEEFFRTHGVKFDTTSNRPKKL</sequence>
<evidence type="ECO:0000256" key="8">
    <source>
        <dbReference type="ARBA" id="ARBA00023040"/>
    </source>
</evidence>
<dbReference type="CDD" id="cd15285">
    <property type="entry name" value="7tmC_mGluR_group1"/>
    <property type="match status" value="1"/>
</dbReference>
<dbReference type="InterPro" id="IPR017979">
    <property type="entry name" value="GPCR_3_CS"/>
</dbReference>
<gene>
    <name evidence="18" type="ORF">C7M84_007851</name>
</gene>
<dbReference type="Pfam" id="PF07562">
    <property type="entry name" value="NCD3G"/>
    <property type="match status" value="1"/>
</dbReference>
<dbReference type="FunFam" id="3.40.50.2300:FF:000219">
    <property type="entry name" value="Glutamate metabotropic receptor 5"/>
    <property type="match status" value="1"/>
</dbReference>
<dbReference type="FunFam" id="2.10.50.30:FF:000001">
    <property type="entry name" value="metabotropic glutamate receptor 1"/>
    <property type="match status" value="1"/>
</dbReference>
<comment type="similarity">
    <text evidence="2">Belongs to the G-protein coupled receptor 3 family.</text>
</comment>
<feature type="transmembrane region" description="Helical" evidence="16">
    <location>
        <begin position="333"/>
        <end position="357"/>
    </location>
</feature>
<dbReference type="OrthoDB" id="425344at2759"/>
<dbReference type="GO" id="GO:0007206">
    <property type="term" value="P:phospholipase C-activating G protein-coupled glutamate receptor signaling pathway"/>
    <property type="evidence" value="ECO:0007669"/>
    <property type="project" value="UniProtKB-ARBA"/>
</dbReference>
<comment type="caution">
    <text evidence="18">The sequence shown here is derived from an EMBL/GenBank/DDBJ whole genome shotgun (WGS) entry which is preliminary data.</text>
</comment>
<dbReference type="InterPro" id="IPR050726">
    <property type="entry name" value="mGluR"/>
</dbReference>
<keyword evidence="10" id="KW-1015">Disulfide bond</keyword>
<keyword evidence="8" id="KW-0297">G-protein coupled receptor</keyword>
<feature type="transmembrane region" description="Helical" evidence="16">
    <location>
        <begin position="550"/>
        <end position="570"/>
    </location>
</feature>
<evidence type="ECO:0000256" key="9">
    <source>
        <dbReference type="ARBA" id="ARBA00023136"/>
    </source>
</evidence>
<name>A0A3R7M5T4_PENVA</name>
<reference evidence="18 19" key="1">
    <citation type="submission" date="2018-04" db="EMBL/GenBank/DDBJ databases">
        <authorList>
            <person name="Zhang X."/>
            <person name="Yuan J."/>
            <person name="Li F."/>
            <person name="Xiang J."/>
        </authorList>
    </citation>
    <scope>NUCLEOTIDE SEQUENCE [LARGE SCALE GENOMIC DNA]</scope>
    <source>
        <tissue evidence="18">Muscle</tissue>
    </source>
</reference>
<keyword evidence="11" id="KW-0675">Receptor</keyword>
<keyword evidence="7 16" id="KW-1133">Transmembrane helix</keyword>
<dbReference type="PROSITE" id="PS50259">
    <property type="entry name" value="G_PROTEIN_RECEP_F3_4"/>
    <property type="match status" value="1"/>
</dbReference>
<dbReference type="PANTHER" id="PTHR24060">
    <property type="entry name" value="METABOTROPIC GLUTAMATE RECEPTOR"/>
    <property type="match status" value="1"/>
</dbReference>
<dbReference type="PROSITE" id="PS00980">
    <property type="entry name" value="G_PROTEIN_RECEP_F3_2"/>
    <property type="match status" value="1"/>
</dbReference>
<keyword evidence="6" id="KW-0732">Signal</keyword>
<feature type="transmembrane region" description="Helical" evidence="16">
    <location>
        <begin position="401"/>
        <end position="417"/>
    </location>
</feature>
<dbReference type="PROSITE" id="PS00981">
    <property type="entry name" value="G_PROTEIN_RECEP_F3_3"/>
    <property type="match status" value="1"/>
</dbReference>
<evidence type="ECO:0000256" key="7">
    <source>
        <dbReference type="ARBA" id="ARBA00022989"/>
    </source>
</evidence>
<evidence type="ECO:0000313" key="18">
    <source>
        <dbReference type="EMBL" id="ROT73712.1"/>
    </source>
</evidence>
<evidence type="ECO:0000256" key="10">
    <source>
        <dbReference type="ARBA" id="ARBA00023157"/>
    </source>
</evidence>
<dbReference type="EMBL" id="QCYY01002001">
    <property type="protein sequence ID" value="ROT73712.1"/>
    <property type="molecule type" value="Genomic_DNA"/>
</dbReference>
<dbReference type="PRINTS" id="PR01055">
    <property type="entry name" value="MTABOTROPC5R"/>
</dbReference>
<feature type="transmembrane region" description="Helical" evidence="16">
    <location>
        <begin position="522"/>
        <end position="544"/>
    </location>
</feature>
<evidence type="ECO:0000256" key="16">
    <source>
        <dbReference type="SAM" id="Phobius"/>
    </source>
</evidence>
<feature type="region of interest" description="Disordered" evidence="15">
    <location>
        <begin position="1232"/>
        <end position="1409"/>
    </location>
</feature>
<dbReference type="PRINTS" id="PR00248">
    <property type="entry name" value="GPCRMGR"/>
</dbReference>
<feature type="compositionally biased region" description="Polar residues" evidence="15">
    <location>
        <begin position="859"/>
        <end position="872"/>
    </location>
</feature>
<dbReference type="Gene3D" id="3.40.50.2300">
    <property type="match status" value="1"/>
</dbReference>
<dbReference type="GO" id="GO:0005886">
    <property type="term" value="C:plasma membrane"/>
    <property type="evidence" value="ECO:0007669"/>
    <property type="project" value="UniProtKB-SubCell"/>
</dbReference>
<keyword evidence="4" id="KW-0597">Phosphoprotein</keyword>
<feature type="compositionally biased region" description="Polar residues" evidence="15">
    <location>
        <begin position="1232"/>
        <end position="1248"/>
    </location>
</feature>
<dbReference type="Proteomes" id="UP000283509">
    <property type="component" value="Unassembled WGS sequence"/>
</dbReference>
<dbReference type="SUPFAM" id="SSF53822">
    <property type="entry name" value="Periplasmic binding protein-like I"/>
    <property type="match status" value="1"/>
</dbReference>
<evidence type="ECO:0000259" key="17">
    <source>
        <dbReference type="PROSITE" id="PS50259"/>
    </source>
</evidence>
<keyword evidence="5 16" id="KW-0812">Transmembrane</keyword>
<organism evidence="18 19">
    <name type="scientific">Penaeus vannamei</name>
    <name type="common">Whiteleg shrimp</name>
    <name type="synonym">Litopenaeus vannamei</name>
    <dbReference type="NCBI Taxonomy" id="6689"/>
    <lineage>
        <taxon>Eukaryota</taxon>
        <taxon>Metazoa</taxon>
        <taxon>Ecdysozoa</taxon>
        <taxon>Arthropoda</taxon>
        <taxon>Crustacea</taxon>
        <taxon>Multicrustacea</taxon>
        <taxon>Malacostraca</taxon>
        <taxon>Eumalacostraca</taxon>
        <taxon>Eucarida</taxon>
        <taxon>Decapoda</taxon>
        <taxon>Dendrobranchiata</taxon>
        <taxon>Penaeoidea</taxon>
        <taxon>Penaeidae</taxon>
        <taxon>Penaeus</taxon>
    </lineage>
</organism>
<feature type="compositionally biased region" description="Basic and acidic residues" evidence="15">
    <location>
        <begin position="773"/>
        <end position="826"/>
    </location>
</feature>
<dbReference type="PRINTS" id="PR00593">
    <property type="entry name" value="MTABOTROPICR"/>
</dbReference>
<evidence type="ECO:0000256" key="3">
    <source>
        <dbReference type="ARBA" id="ARBA00022475"/>
    </source>
</evidence>
<keyword evidence="19" id="KW-1185">Reference proteome</keyword>
<evidence type="ECO:0000256" key="12">
    <source>
        <dbReference type="ARBA" id="ARBA00023180"/>
    </source>
</evidence>
<feature type="compositionally biased region" description="Basic and acidic residues" evidence="15">
    <location>
        <begin position="849"/>
        <end position="858"/>
    </location>
</feature>
<reference evidence="18 19" key="2">
    <citation type="submission" date="2019-01" db="EMBL/GenBank/DDBJ databases">
        <title>The decoding of complex shrimp genome reveals the adaptation for benthos swimmer, frequently molting mechanism and breeding impact on genome.</title>
        <authorList>
            <person name="Sun Y."/>
            <person name="Gao Y."/>
            <person name="Yu Y."/>
        </authorList>
    </citation>
    <scope>NUCLEOTIDE SEQUENCE [LARGE SCALE GENOMIC DNA]</scope>
    <source>
        <tissue evidence="18">Muscle</tissue>
    </source>
</reference>
<dbReference type="InterPro" id="IPR011500">
    <property type="entry name" value="GPCR_3_9-Cys_dom"/>
</dbReference>
<keyword evidence="3" id="KW-1003">Cell membrane</keyword>
<evidence type="ECO:0000256" key="13">
    <source>
        <dbReference type="ARBA" id="ARBA00023224"/>
    </source>
</evidence>
<evidence type="ECO:0000256" key="11">
    <source>
        <dbReference type="ARBA" id="ARBA00023170"/>
    </source>
</evidence>
<feature type="transmembrane region" description="Helical" evidence="16">
    <location>
        <begin position="369"/>
        <end position="389"/>
    </location>
</feature>
<protein>
    <recommendedName>
        <fullName evidence="17">G-protein coupled receptors family 3 profile domain-containing protein</fullName>
    </recommendedName>
</protein>
<dbReference type="Pfam" id="PF01094">
    <property type="entry name" value="ANF_receptor"/>
    <property type="match status" value="1"/>
</dbReference>
<dbReference type="InterPro" id="IPR000162">
    <property type="entry name" value="GPCR_3_mtglu_rcpt"/>
</dbReference>